<dbReference type="EMBL" id="RRYP01019896">
    <property type="protein sequence ID" value="TNV73102.1"/>
    <property type="molecule type" value="Genomic_DNA"/>
</dbReference>
<dbReference type="Pfam" id="PF00096">
    <property type="entry name" value="zf-C2H2"/>
    <property type="match status" value="4"/>
</dbReference>
<feature type="region of interest" description="Disordered" evidence="9">
    <location>
        <begin position="308"/>
        <end position="389"/>
    </location>
</feature>
<evidence type="ECO:0000313" key="11">
    <source>
        <dbReference type="EMBL" id="TNV73102.1"/>
    </source>
</evidence>
<dbReference type="GO" id="GO:0031519">
    <property type="term" value="C:PcG protein complex"/>
    <property type="evidence" value="ECO:0007669"/>
    <property type="project" value="TreeGrafter"/>
</dbReference>
<feature type="domain" description="C2H2-type" evidence="10">
    <location>
        <begin position="105"/>
        <end position="134"/>
    </location>
</feature>
<feature type="compositionally biased region" description="Basic and acidic residues" evidence="9">
    <location>
        <begin position="345"/>
        <end position="356"/>
    </location>
</feature>
<evidence type="ECO:0000256" key="9">
    <source>
        <dbReference type="SAM" id="MobiDB-lite"/>
    </source>
</evidence>
<dbReference type="PROSITE" id="PS00028">
    <property type="entry name" value="ZINC_FINGER_C2H2_1"/>
    <property type="match status" value="4"/>
</dbReference>
<evidence type="ECO:0000256" key="1">
    <source>
        <dbReference type="ARBA" id="ARBA00004123"/>
    </source>
</evidence>
<keyword evidence="3" id="KW-0677">Repeat</keyword>
<evidence type="ECO:0000259" key="10">
    <source>
        <dbReference type="PROSITE" id="PS50157"/>
    </source>
</evidence>
<dbReference type="PANTHER" id="PTHR14003:SF19">
    <property type="entry name" value="YY2 TRANSCRIPTION FACTOR"/>
    <property type="match status" value="1"/>
</dbReference>
<comment type="caution">
    <text evidence="11">The sequence shown here is derived from an EMBL/GenBank/DDBJ whole genome shotgun (WGS) entry which is preliminary data.</text>
</comment>
<dbReference type="SUPFAM" id="SSF57667">
    <property type="entry name" value="beta-beta-alpha zinc fingers"/>
    <property type="match status" value="3"/>
</dbReference>
<dbReference type="GO" id="GO:0005667">
    <property type="term" value="C:transcription regulator complex"/>
    <property type="evidence" value="ECO:0007669"/>
    <property type="project" value="TreeGrafter"/>
</dbReference>
<evidence type="ECO:0000256" key="4">
    <source>
        <dbReference type="ARBA" id="ARBA00022771"/>
    </source>
</evidence>
<keyword evidence="7" id="KW-0539">Nucleus</keyword>
<proteinExistence type="predicted"/>
<gene>
    <name evidence="11" type="ORF">FGO68_gene4695</name>
</gene>
<evidence type="ECO:0000313" key="12">
    <source>
        <dbReference type="Proteomes" id="UP000785679"/>
    </source>
</evidence>
<evidence type="ECO:0000256" key="8">
    <source>
        <dbReference type="PROSITE-ProRule" id="PRU00042"/>
    </source>
</evidence>
<feature type="compositionally biased region" description="Low complexity" evidence="9">
    <location>
        <begin position="332"/>
        <end position="343"/>
    </location>
</feature>
<accession>A0A8J8NDC6</accession>
<dbReference type="AlphaFoldDB" id="A0A8J8NDC6"/>
<reference evidence="11" key="1">
    <citation type="submission" date="2019-06" db="EMBL/GenBank/DDBJ databases">
        <authorList>
            <person name="Zheng W."/>
        </authorList>
    </citation>
    <scope>NUCLEOTIDE SEQUENCE</scope>
    <source>
        <strain evidence="11">QDHG01</strain>
    </source>
</reference>
<evidence type="ECO:0000256" key="6">
    <source>
        <dbReference type="ARBA" id="ARBA00023125"/>
    </source>
</evidence>
<keyword evidence="12" id="KW-1185">Reference proteome</keyword>
<feature type="domain" description="C2H2-type" evidence="10">
    <location>
        <begin position="164"/>
        <end position="191"/>
    </location>
</feature>
<sequence>MGKTLSIYKNPNKMKSLNLNNLSRQKIGFEKVRSSILKQTKKHKLDKRLRHKLKRRFAREGGGEGHHHRRGASLTIGPNGTIIGRPKKPPIIGSEKTDESGTKIYTCHVLGCGKIFQDSSSLRKHLMTHGERQYICPVEGCGKRFLDNSKLKRHQLVHTGEKPFECELCGKKFSLDFNLRTHLRTHTGEKPYLCTYPGCNKRFTQSSNLTAHEKTHLNRENHMRSVIRPGGSIMGGGGSSYPKIKQGFIVDSGGEIILDSNHLASSVKEKNQIFAIRIDPRGKCGLHNKYHAWIHKCEEEIREAERKKQEEREQQQKAQQEAIRMQRESEKQQQQMLRKQTQQAAKDEAAKSKGIDDGGSVALDSSSNIPDAKESRQHAPSLPRQSSYIPSFQALPTFRTISEDQQLAEKQSKLMEDFDAHTASWSDTNDVGQMEWLGRQDFSQIMEMLELPKSLVQQVPLKGDYTKAQAFDYYF</sequence>
<dbReference type="GO" id="GO:0000978">
    <property type="term" value="F:RNA polymerase II cis-regulatory region sequence-specific DNA binding"/>
    <property type="evidence" value="ECO:0007669"/>
    <property type="project" value="TreeGrafter"/>
</dbReference>
<organism evidence="11 12">
    <name type="scientific">Halteria grandinella</name>
    <dbReference type="NCBI Taxonomy" id="5974"/>
    <lineage>
        <taxon>Eukaryota</taxon>
        <taxon>Sar</taxon>
        <taxon>Alveolata</taxon>
        <taxon>Ciliophora</taxon>
        <taxon>Intramacronucleata</taxon>
        <taxon>Spirotrichea</taxon>
        <taxon>Stichotrichia</taxon>
        <taxon>Sporadotrichida</taxon>
        <taxon>Halteriidae</taxon>
        <taxon>Halteria</taxon>
    </lineage>
</organism>
<dbReference type="FunFam" id="3.30.160.60:FF:000557">
    <property type="entry name" value="zinc finger and SCAN domain-containing protein 29"/>
    <property type="match status" value="1"/>
</dbReference>
<dbReference type="PROSITE" id="PS50157">
    <property type="entry name" value="ZINC_FINGER_C2H2_2"/>
    <property type="match status" value="4"/>
</dbReference>
<feature type="region of interest" description="Disordered" evidence="9">
    <location>
        <begin position="58"/>
        <end position="97"/>
    </location>
</feature>
<dbReference type="Proteomes" id="UP000785679">
    <property type="component" value="Unassembled WGS sequence"/>
</dbReference>
<keyword evidence="4 8" id="KW-0863">Zinc-finger</keyword>
<evidence type="ECO:0000256" key="7">
    <source>
        <dbReference type="ARBA" id="ARBA00023242"/>
    </source>
</evidence>
<dbReference type="OrthoDB" id="372803at2759"/>
<dbReference type="InterPro" id="IPR036236">
    <property type="entry name" value="Znf_C2H2_sf"/>
</dbReference>
<dbReference type="GO" id="GO:0008270">
    <property type="term" value="F:zinc ion binding"/>
    <property type="evidence" value="ECO:0007669"/>
    <property type="project" value="UniProtKB-KW"/>
</dbReference>
<evidence type="ECO:0000256" key="5">
    <source>
        <dbReference type="ARBA" id="ARBA00022833"/>
    </source>
</evidence>
<dbReference type="PANTHER" id="PTHR14003">
    <property type="entry name" value="TRANSCRIPTIONAL REPRESSOR PROTEIN YY"/>
    <property type="match status" value="1"/>
</dbReference>
<keyword evidence="6" id="KW-0238">DNA-binding</keyword>
<feature type="domain" description="C2H2-type" evidence="10">
    <location>
        <begin position="134"/>
        <end position="163"/>
    </location>
</feature>
<dbReference type="Gene3D" id="3.30.160.60">
    <property type="entry name" value="Classic Zinc Finger"/>
    <property type="match status" value="4"/>
</dbReference>
<keyword evidence="2" id="KW-0479">Metal-binding</keyword>
<dbReference type="GO" id="GO:0000785">
    <property type="term" value="C:chromatin"/>
    <property type="evidence" value="ECO:0007669"/>
    <property type="project" value="TreeGrafter"/>
</dbReference>
<dbReference type="GO" id="GO:0000981">
    <property type="term" value="F:DNA-binding transcription factor activity, RNA polymerase II-specific"/>
    <property type="evidence" value="ECO:0007669"/>
    <property type="project" value="TreeGrafter"/>
</dbReference>
<dbReference type="InterPro" id="IPR013087">
    <property type="entry name" value="Znf_C2H2_type"/>
</dbReference>
<comment type="subcellular location">
    <subcellularLocation>
        <location evidence="1">Nucleus</location>
    </subcellularLocation>
</comment>
<feature type="domain" description="C2H2-type" evidence="10">
    <location>
        <begin position="192"/>
        <end position="221"/>
    </location>
</feature>
<evidence type="ECO:0000256" key="2">
    <source>
        <dbReference type="ARBA" id="ARBA00022723"/>
    </source>
</evidence>
<protein>
    <recommendedName>
        <fullName evidence="10">C2H2-type domain-containing protein</fullName>
    </recommendedName>
</protein>
<dbReference type="SMART" id="SM00355">
    <property type="entry name" value="ZnF_C2H2"/>
    <property type="match status" value="4"/>
</dbReference>
<name>A0A8J8NDC6_HALGN</name>
<dbReference type="FunFam" id="3.30.160.60:FF:000104">
    <property type="entry name" value="Transcriptional repressor protein YY1"/>
    <property type="match status" value="1"/>
</dbReference>
<dbReference type="FunFam" id="3.30.160.60:FF:000125">
    <property type="entry name" value="Putative zinc finger protein 143"/>
    <property type="match status" value="1"/>
</dbReference>
<keyword evidence="5" id="KW-0862">Zinc</keyword>
<evidence type="ECO:0000256" key="3">
    <source>
        <dbReference type="ARBA" id="ARBA00022737"/>
    </source>
</evidence>